<evidence type="ECO:0000256" key="6">
    <source>
        <dbReference type="ARBA" id="ARBA00044798"/>
    </source>
</evidence>
<dbReference type="PANTHER" id="PTHR15654">
    <property type="entry name" value="COILED-COIL DOMAIN-CONTAINING PROTEIN 113-RELATED"/>
    <property type="match status" value="1"/>
</dbReference>
<dbReference type="Proteomes" id="UP000008143">
    <property type="component" value="Chromosome 4"/>
</dbReference>
<evidence type="ECO:0000313" key="11">
    <source>
        <dbReference type="RefSeq" id="XP_017948854.2"/>
    </source>
</evidence>
<dbReference type="AlphaFoldDB" id="F6RMQ0"/>
<dbReference type="PANTHER" id="PTHR15654:SF2">
    <property type="entry name" value="COILED-COIL DOMAIN-CONTAINING PROTEIN 113"/>
    <property type="match status" value="1"/>
</dbReference>
<dbReference type="GO" id="GO:0060271">
    <property type="term" value="P:cilium assembly"/>
    <property type="evidence" value="ECO:0000318"/>
    <property type="project" value="GO_Central"/>
</dbReference>
<organism evidence="9">
    <name type="scientific">Xenopus tropicalis</name>
    <name type="common">Western clawed frog</name>
    <name type="synonym">Silurana tropicalis</name>
    <dbReference type="NCBI Taxonomy" id="8364"/>
    <lineage>
        <taxon>Eukaryota</taxon>
        <taxon>Metazoa</taxon>
        <taxon>Chordata</taxon>
        <taxon>Craniata</taxon>
        <taxon>Vertebrata</taxon>
        <taxon>Euteleostomi</taxon>
        <taxon>Amphibia</taxon>
        <taxon>Batrachia</taxon>
        <taxon>Anura</taxon>
        <taxon>Pipoidea</taxon>
        <taxon>Pipidae</taxon>
        <taxon>Xenopodinae</taxon>
        <taxon>Xenopus</taxon>
        <taxon>Silurana</taxon>
    </lineage>
</organism>
<protein>
    <recommendedName>
        <fullName evidence="6">Cilia- and flagella-associated protein 263</fullName>
    </recommendedName>
</protein>
<feature type="coiled-coil region" evidence="7">
    <location>
        <begin position="186"/>
        <end position="224"/>
    </location>
</feature>
<name>F6RMQ0_XENTR</name>
<feature type="coiled-coil region" evidence="7">
    <location>
        <begin position="272"/>
        <end position="299"/>
    </location>
</feature>
<dbReference type="OMA" id="DQEPFWD"/>
<accession>F6RMQ0</accession>
<evidence type="ECO:0000256" key="2">
    <source>
        <dbReference type="ARBA" id="ARBA00022794"/>
    </source>
</evidence>
<evidence type="ECO:0000313" key="10">
    <source>
        <dbReference type="Proteomes" id="UP000008143"/>
    </source>
</evidence>
<dbReference type="Pfam" id="PF13870">
    <property type="entry name" value="CCDC113_CCDC96_CC"/>
    <property type="match status" value="1"/>
</dbReference>
<gene>
    <name evidence="12" type="primary">cfap263</name>
    <name evidence="9 11" type="synonym">ccdc113</name>
</gene>
<dbReference type="ExpressionAtlas" id="F6RMQ0">
    <property type="expression patterns" value="baseline"/>
</dbReference>
<dbReference type="KEGG" id="xtr:548359"/>
<dbReference type="GO" id="GO:0036064">
    <property type="term" value="C:ciliary basal body"/>
    <property type="evidence" value="ECO:0000318"/>
    <property type="project" value="GO_Central"/>
</dbReference>
<dbReference type="InterPro" id="IPR051885">
    <property type="entry name" value="CC_CF"/>
</dbReference>
<evidence type="ECO:0000256" key="7">
    <source>
        <dbReference type="SAM" id="Coils"/>
    </source>
</evidence>
<sequence length="508" mass="58909">MWHSQAKSAEKQERPGLVCHISKHKASDNFHTARTLRPGHDKTDAHGAALFPWQQGTEELDVLAIRMVEVIARMFTLATMAETDAESVKTESQAGEEPLQYLSELSIEQLEILTRDTRDAVSILKAETDMLDKFHSRLDPKDLVPPPTTDAVLSTLDFSQMRSRRRSKSRGQIPERLLSLTVDQKCELVQKELEESKEESLRNEENAEKDLQNLKATVEEAEFRSTDIKKSKYEFERDIGKAAISIKKSAGVSPDKVIRYMEEKMRARDSLVDKLRLKNAALKVQKKKMKMQVKQKEEMGEVLHEVDFQQLKIENAQFLERIDERNQDLLQLKLTAGDTLLVLNLFKKKLNTAMAESTHLDKEIHMRKEMLQRIELEAQLVEQDREKAERVNKKLRKQLHDYRVPDVLEYIQEKTDQEDLEKSIRIWERKVEIAEFSCTSLHSLQLINILLKDWSPNPHCMFKLSMKTHRRTWEKLKASCQIQVCGQQQGMLKLDKTLSKPTSQLTDI</sequence>
<comment type="subcellular location">
    <subcellularLocation>
        <location evidence="1">Cell projection</location>
        <location evidence="1">Cilium</location>
    </subcellularLocation>
</comment>
<evidence type="ECO:0000313" key="12">
    <source>
        <dbReference type="Xenbase" id="XB-GENE-941142"/>
    </source>
</evidence>
<comment type="similarity">
    <text evidence="5">Belongs to the CFAP263 family.</text>
</comment>
<dbReference type="AGR" id="Xenbase:XB-GENE-941142"/>
<dbReference type="Xenbase" id="XB-GENE-941142">
    <property type="gene designation" value="cfap263"/>
</dbReference>
<feature type="domain" description="CCDC113/CCDC96 coiled-coil" evidence="8">
    <location>
        <begin position="265"/>
        <end position="439"/>
    </location>
</feature>
<keyword evidence="3 7" id="KW-0175">Coiled coil</keyword>
<evidence type="ECO:0000256" key="3">
    <source>
        <dbReference type="ARBA" id="ARBA00023054"/>
    </source>
</evidence>
<keyword evidence="10" id="KW-1185">Reference proteome</keyword>
<dbReference type="InterPro" id="IPR025254">
    <property type="entry name" value="CCDC113/CCDC96_CC"/>
</dbReference>
<dbReference type="Ensembl" id="ENSXETT00000030061">
    <property type="protein sequence ID" value="ENSXETP00000030061"/>
    <property type="gene ID" value="ENSXETG00000048150"/>
</dbReference>
<reference evidence="11" key="3">
    <citation type="submission" date="2025-04" db="UniProtKB">
        <authorList>
            <consortium name="RefSeq"/>
        </authorList>
    </citation>
    <scope>IDENTIFICATION</scope>
    <source>
        <strain evidence="11">Nigerian</strain>
        <tissue evidence="11">Liver and blood</tissue>
    </source>
</reference>
<evidence type="ECO:0000259" key="8">
    <source>
        <dbReference type="Pfam" id="PF13870"/>
    </source>
</evidence>
<dbReference type="OrthoDB" id="10259713at2759"/>
<evidence type="ECO:0000256" key="4">
    <source>
        <dbReference type="ARBA" id="ARBA00023273"/>
    </source>
</evidence>
<evidence type="ECO:0000256" key="5">
    <source>
        <dbReference type="ARBA" id="ARBA00044506"/>
    </source>
</evidence>
<dbReference type="HOGENOM" id="CLU_046867_0_0_1"/>
<evidence type="ECO:0000313" key="9">
    <source>
        <dbReference type="Ensembl" id="ENSXETP00000030061"/>
    </source>
</evidence>
<dbReference type="eggNOG" id="ENOG502QU7J">
    <property type="taxonomic scope" value="Eukaryota"/>
</dbReference>
<evidence type="ECO:0000256" key="1">
    <source>
        <dbReference type="ARBA" id="ARBA00004138"/>
    </source>
</evidence>
<reference evidence="9" key="2">
    <citation type="submission" date="2011-06" db="UniProtKB">
        <authorList>
            <consortium name="Ensembl"/>
        </authorList>
    </citation>
    <scope>IDENTIFICATION</scope>
</reference>
<dbReference type="RefSeq" id="XP_017948854.2">
    <property type="nucleotide sequence ID" value="XM_018093365.2"/>
</dbReference>
<proteinExistence type="inferred from homology"/>
<keyword evidence="4" id="KW-0966">Cell projection</keyword>
<keyword evidence="2" id="KW-0970">Cilium biogenesis/degradation</keyword>
<dbReference type="GeneTree" id="ENSGT00940000154521"/>
<feature type="coiled-coil region" evidence="7">
    <location>
        <begin position="366"/>
        <end position="398"/>
    </location>
</feature>
<reference evidence="9" key="1">
    <citation type="journal article" date="2010" name="Science">
        <title>The genome of the Western clawed frog Xenopus tropicalis.</title>
        <authorList>
            <person name="Hellsten U."/>
            <person name="Harland R.M."/>
            <person name="Gilchrist M.J."/>
            <person name="Hendrix D."/>
            <person name="Jurka J."/>
            <person name="Kapitonov V."/>
            <person name="Ovcharenko I."/>
            <person name="Putnam N.H."/>
            <person name="Shu S."/>
            <person name="Taher L."/>
            <person name="Blitz I.L."/>
            <person name="Blumberg B."/>
            <person name="Dichmann D.S."/>
            <person name="Dubchak I."/>
            <person name="Amaya E."/>
            <person name="Detter J.C."/>
            <person name="Fletcher R."/>
            <person name="Gerhard D.S."/>
            <person name="Goodstein D."/>
            <person name="Graves T."/>
            <person name="Grigoriev I.V."/>
            <person name="Grimwood J."/>
            <person name="Kawashima T."/>
            <person name="Lindquist E."/>
            <person name="Lucas S.M."/>
            <person name="Mead P.E."/>
            <person name="Mitros T."/>
            <person name="Ogino H."/>
            <person name="Ohta Y."/>
            <person name="Poliakov A.V."/>
            <person name="Pollet N."/>
            <person name="Robert J."/>
            <person name="Salamov A."/>
            <person name="Sater A.K."/>
            <person name="Schmutz J."/>
            <person name="Terry A."/>
            <person name="Vize P.D."/>
            <person name="Warren W.C."/>
            <person name="Wells D."/>
            <person name="Wills A."/>
            <person name="Wilson R.K."/>
            <person name="Zimmerman L.B."/>
            <person name="Zorn A.M."/>
            <person name="Grainger R."/>
            <person name="Grammer T."/>
            <person name="Khokha M.K."/>
            <person name="Richardson P.M."/>
            <person name="Rokhsar D.S."/>
        </authorList>
    </citation>
    <scope>NUCLEOTIDE SEQUENCE [LARGE SCALE GENOMIC DNA]</scope>
    <source>
        <strain evidence="9">Nigerian</strain>
    </source>
</reference>
<dbReference type="GO" id="GO:0005930">
    <property type="term" value="C:axoneme"/>
    <property type="evidence" value="ECO:0000318"/>
    <property type="project" value="GO_Central"/>
</dbReference>